<accession>A0AAW5K8E5</accession>
<organism evidence="2 3">
    <name type="scientific">Cloacibacillus evryensis</name>
    <dbReference type="NCBI Taxonomy" id="508460"/>
    <lineage>
        <taxon>Bacteria</taxon>
        <taxon>Thermotogati</taxon>
        <taxon>Synergistota</taxon>
        <taxon>Synergistia</taxon>
        <taxon>Synergistales</taxon>
        <taxon>Synergistaceae</taxon>
        <taxon>Cloacibacillus</taxon>
    </lineage>
</organism>
<protein>
    <submittedName>
        <fullName evidence="2">DUF2157 domain-containing protein</fullName>
    </submittedName>
</protein>
<feature type="transmembrane region" description="Helical" evidence="1">
    <location>
        <begin position="147"/>
        <end position="172"/>
    </location>
</feature>
<feature type="transmembrane region" description="Helical" evidence="1">
    <location>
        <begin position="318"/>
        <end position="335"/>
    </location>
</feature>
<keyword evidence="3" id="KW-1185">Reference proteome</keyword>
<feature type="transmembrane region" description="Helical" evidence="1">
    <location>
        <begin position="78"/>
        <end position="102"/>
    </location>
</feature>
<feature type="transmembrane region" description="Helical" evidence="1">
    <location>
        <begin position="265"/>
        <end position="284"/>
    </location>
</feature>
<comment type="caution">
    <text evidence="2">The sequence shown here is derived from an EMBL/GenBank/DDBJ whole genome shotgun (WGS) entry which is preliminary data.</text>
</comment>
<feature type="transmembrane region" description="Helical" evidence="1">
    <location>
        <begin position="192"/>
        <end position="213"/>
    </location>
</feature>
<proteinExistence type="predicted"/>
<dbReference type="AlphaFoldDB" id="A0AAW5K8E5"/>
<name>A0AAW5K8E5_9BACT</name>
<feature type="transmembrane region" description="Helical" evidence="1">
    <location>
        <begin position="114"/>
        <end position="135"/>
    </location>
</feature>
<dbReference type="EMBL" id="JANFYT010000012">
    <property type="protein sequence ID" value="MCQ4814123.1"/>
    <property type="molecule type" value="Genomic_DNA"/>
</dbReference>
<reference evidence="2 3" key="1">
    <citation type="submission" date="2022-06" db="EMBL/GenBank/DDBJ databases">
        <title>Isolation of gut microbiota from human fecal samples.</title>
        <authorList>
            <person name="Pamer E.G."/>
            <person name="Barat B."/>
            <person name="Waligurski E."/>
            <person name="Medina S."/>
            <person name="Paddock L."/>
            <person name="Mostad J."/>
        </authorList>
    </citation>
    <scope>NUCLEOTIDE SEQUENCE [LARGE SCALE GENOMIC DNA]</scope>
    <source>
        <strain evidence="2 3">DFI.9.90</strain>
    </source>
</reference>
<evidence type="ECO:0000313" key="3">
    <source>
        <dbReference type="Proteomes" id="UP001205919"/>
    </source>
</evidence>
<evidence type="ECO:0000313" key="2">
    <source>
        <dbReference type="EMBL" id="MCQ4814123.1"/>
    </source>
</evidence>
<feature type="transmembrane region" description="Helical" evidence="1">
    <location>
        <begin position="291"/>
        <end position="312"/>
    </location>
</feature>
<gene>
    <name evidence="2" type="ORF">NE630_06730</name>
</gene>
<keyword evidence="1" id="KW-0812">Transmembrane</keyword>
<keyword evidence="1" id="KW-1133">Transmembrane helix</keyword>
<keyword evidence="1" id="KW-0472">Membrane</keyword>
<evidence type="ECO:0000256" key="1">
    <source>
        <dbReference type="SAM" id="Phobius"/>
    </source>
</evidence>
<dbReference type="RefSeq" id="WP_008709158.1">
    <property type="nucleotide sequence ID" value="NZ_DBEWVB010000008.1"/>
</dbReference>
<feature type="transmembrane region" description="Helical" evidence="1">
    <location>
        <begin position="47"/>
        <end position="66"/>
    </location>
</feature>
<feature type="transmembrane region" description="Helical" evidence="1">
    <location>
        <begin position="225"/>
        <end position="245"/>
    </location>
</feature>
<dbReference type="Proteomes" id="UP001205919">
    <property type="component" value="Unassembled WGS sequence"/>
</dbReference>
<sequence>MRELPKRQYNIVSGMLDLWEESGELDAETAEKLRESIAPMPFDWQRAARYLLAAALCCIFVGAAALTRSRWAMELMLWLFGGRAIVRCVFFAVVAAALYIWAGKRRVKFPEKAFTNEAVLFLGVLSTAASIAWLGKTLDNGGGHFSLLLGLAALAYGVIALTLDSILIWIFALFSLGSWLGAETGYVSGWGAYWLGLNYPARFSLYGAFLTALSRQMGRYGRFAPFRRGTLSVGLLFLFVSLWIMSIFGNYGDINVWHKVRQAELFHWSVIFAAAAGISLWLGIRRDDAMLRGYGLTFLGINLYTRFFETFWNSMDKGLFFLILGGSLWLLGSKAEKIWDIKKYRELPEEKDERPNDES</sequence>